<sequence length="150" mass="16731">MSRQSDAKKARRKKRQVARDARWIPEPVLESLLGDQFDDEPGELDEAVEAFDSWLVDRGWTFDEEFSSESLLSWFFAPSASEFGDERFEPVTRIWITSAGAEDDFPDRATAVLVGTGGDQGRLYTVAPEALMRGIESIEAYRPGAAVPAL</sequence>
<dbReference type="EMBL" id="AP022620">
    <property type="protein sequence ID" value="BBZ79253.1"/>
    <property type="molecule type" value="Genomic_DNA"/>
</dbReference>
<gene>
    <name evidence="1" type="ORF">MANY_45900</name>
</gene>
<protein>
    <submittedName>
        <fullName evidence="1">Uncharacterized protein</fullName>
    </submittedName>
</protein>
<accession>A0A6N4WFP1</accession>
<proteinExistence type="predicted"/>
<evidence type="ECO:0000313" key="1">
    <source>
        <dbReference type="EMBL" id="BBZ79253.1"/>
    </source>
</evidence>
<dbReference type="RefSeq" id="WP_163806282.1">
    <property type="nucleotide sequence ID" value="NZ_AP022620.1"/>
</dbReference>
<keyword evidence="2" id="KW-1185">Reference proteome</keyword>
<dbReference type="KEGG" id="many:MANY_45900"/>
<name>A0A6N4WFP1_9MYCO</name>
<reference evidence="1 2" key="1">
    <citation type="journal article" date="2019" name="Emerg. Microbes Infect.">
        <title>Comprehensive subspecies identification of 175 nontuberculous mycobacteria species based on 7547 genomic profiles.</title>
        <authorList>
            <person name="Matsumoto Y."/>
            <person name="Kinjo T."/>
            <person name="Motooka D."/>
            <person name="Nabeya D."/>
            <person name="Jung N."/>
            <person name="Uechi K."/>
            <person name="Horii T."/>
            <person name="Iida T."/>
            <person name="Fujita J."/>
            <person name="Nakamura S."/>
        </authorList>
    </citation>
    <scope>NUCLEOTIDE SEQUENCE [LARGE SCALE GENOMIC DNA]</scope>
    <source>
        <strain evidence="1 2">JCM 30275</strain>
    </source>
</reference>
<dbReference type="AlphaFoldDB" id="A0A6N4WFP1"/>
<dbReference type="Proteomes" id="UP000467249">
    <property type="component" value="Chromosome"/>
</dbReference>
<evidence type="ECO:0000313" key="2">
    <source>
        <dbReference type="Proteomes" id="UP000467249"/>
    </source>
</evidence>
<organism evidence="1 2">
    <name type="scientific">Mycolicibacterium anyangense</name>
    <dbReference type="NCBI Taxonomy" id="1431246"/>
    <lineage>
        <taxon>Bacteria</taxon>
        <taxon>Bacillati</taxon>
        <taxon>Actinomycetota</taxon>
        <taxon>Actinomycetes</taxon>
        <taxon>Mycobacteriales</taxon>
        <taxon>Mycobacteriaceae</taxon>
        <taxon>Mycolicibacterium</taxon>
    </lineage>
</organism>